<dbReference type="EMBL" id="JAVLUS010000013">
    <property type="protein sequence ID" value="MDS1115303.1"/>
    <property type="molecule type" value="Genomic_DNA"/>
</dbReference>
<accession>A0ABU2GV33</accession>
<protein>
    <submittedName>
        <fullName evidence="1">Uncharacterized protein</fullName>
    </submittedName>
</protein>
<sequence>MTATIDHQADRARVPVDPATDMLRDLLAGIQPKTMDDLLDVAGLVGEVDGGHITAQTVVTA</sequence>
<name>A0ABU2GV33_9ACTN</name>
<proteinExistence type="predicted"/>
<evidence type="ECO:0000313" key="1">
    <source>
        <dbReference type="EMBL" id="MDS1115303.1"/>
    </source>
</evidence>
<evidence type="ECO:0000313" key="2">
    <source>
        <dbReference type="Proteomes" id="UP001265083"/>
    </source>
</evidence>
<gene>
    <name evidence="1" type="ORF">RD149_16210</name>
</gene>
<comment type="caution">
    <text evidence="1">The sequence shown here is derived from an EMBL/GenBank/DDBJ whole genome shotgun (WGS) entry which is preliminary data.</text>
</comment>
<organism evidence="1 2">
    <name type="scientific">Gordonia westfalica</name>
    <dbReference type="NCBI Taxonomy" id="158898"/>
    <lineage>
        <taxon>Bacteria</taxon>
        <taxon>Bacillati</taxon>
        <taxon>Actinomycetota</taxon>
        <taxon>Actinomycetes</taxon>
        <taxon>Mycobacteriales</taxon>
        <taxon>Gordoniaceae</taxon>
        <taxon>Gordonia</taxon>
    </lineage>
</organism>
<keyword evidence="2" id="KW-1185">Reference proteome</keyword>
<dbReference type="RefSeq" id="WP_310951301.1">
    <property type="nucleotide sequence ID" value="NZ_JAVLUS010000013.1"/>
</dbReference>
<dbReference type="Proteomes" id="UP001265083">
    <property type="component" value="Unassembled WGS sequence"/>
</dbReference>
<reference evidence="1 2" key="1">
    <citation type="submission" date="2023-08" db="EMBL/GenBank/DDBJ databases">
        <title>Bioegradation of LLDPE and BLDPE plastic by marine bacteria from coast plastic debris.</title>
        <authorList>
            <person name="Rong Z."/>
        </authorList>
    </citation>
    <scope>NUCLEOTIDE SEQUENCE [LARGE SCALE GENOMIC DNA]</scope>
    <source>
        <strain evidence="1 2">Z-2</strain>
    </source>
</reference>